<dbReference type="RefSeq" id="XP_018185534.1">
    <property type="nucleotide sequence ID" value="XM_018336485.1"/>
</dbReference>
<dbReference type="InParanoid" id="A0A165A5H4"/>
<feature type="transmembrane region" description="Helical" evidence="1">
    <location>
        <begin position="99"/>
        <end position="122"/>
    </location>
</feature>
<dbReference type="InterPro" id="IPR008952">
    <property type="entry name" value="Tetraspanin_EC2_sf"/>
</dbReference>
<proteinExistence type="predicted"/>
<dbReference type="OMA" id="RDMAWPF"/>
<name>A0A165A5H4_XYLHT</name>
<reference evidence="2 3" key="1">
    <citation type="journal article" date="2016" name="Fungal Biol.">
        <title>The genome of Xylona heveae provides a window into fungal endophytism.</title>
        <authorList>
            <person name="Gazis R."/>
            <person name="Kuo A."/>
            <person name="Riley R."/>
            <person name="LaButti K."/>
            <person name="Lipzen A."/>
            <person name="Lin J."/>
            <person name="Amirebrahimi M."/>
            <person name="Hesse C.N."/>
            <person name="Spatafora J.W."/>
            <person name="Henrissat B."/>
            <person name="Hainaut M."/>
            <person name="Grigoriev I.V."/>
            <person name="Hibbett D.S."/>
        </authorList>
    </citation>
    <scope>NUCLEOTIDE SEQUENCE [LARGE SCALE GENOMIC DNA]</scope>
    <source>
        <strain evidence="2 3">TC161</strain>
    </source>
</reference>
<gene>
    <name evidence="2" type="ORF">L228DRAFT_32965</name>
</gene>
<dbReference type="AlphaFoldDB" id="A0A165A5H4"/>
<keyword evidence="1" id="KW-0472">Membrane</keyword>
<evidence type="ECO:0008006" key="4">
    <source>
        <dbReference type="Google" id="ProtNLM"/>
    </source>
</evidence>
<feature type="transmembrane region" description="Helical" evidence="1">
    <location>
        <begin position="66"/>
        <end position="87"/>
    </location>
</feature>
<evidence type="ECO:0000313" key="3">
    <source>
        <dbReference type="Proteomes" id="UP000076632"/>
    </source>
</evidence>
<keyword evidence="1" id="KW-1133">Transmembrane helix</keyword>
<dbReference type="EMBL" id="KV407464">
    <property type="protein sequence ID" value="KZF19979.1"/>
    <property type="molecule type" value="Genomic_DNA"/>
</dbReference>
<evidence type="ECO:0000313" key="2">
    <source>
        <dbReference type="EMBL" id="KZF19979.1"/>
    </source>
</evidence>
<dbReference type="Proteomes" id="UP000076632">
    <property type="component" value="Unassembled WGS sequence"/>
</dbReference>
<dbReference type="GO" id="GO:0016020">
    <property type="term" value="C:membrane"/>
    <property type="evidence" value="ECO:0007669"/>
    <property type="project" value="InterPro"/>
</dbReference>
<protein>
    <recommendedName>
        <fullName evidence="4">Tetraspanin Tsp3</fullName>
    </recommendedName>
</protein>
<feature type="transmembrane region" description="Helical" evidence="1">
    <location>
        <begin position="241"/>
        <end position="263"/>
    </location>
</feature>
<organism evidence="2 3">
    <name type="scientific">Xylona heveae (strain CBS 132557 / TC161)</name>
    <dbReference type="NCBI Taxonomy" id="1328760"/>
    <lineage>
        <taxon>Eukaryota</taxon>
        <taxon>Fungi</taxon>
        <taxon>Dikarya</taxon>
        <taxon>Ascomycota</taxon>
        <taxon>Pezizomycotina</taxon>
        <taxon>Xylonomycetes</taxon>
        <taxon>Xylonales</taxon>
        <taxon>Xylonaceae</taxon>
        <taxon>Xylona</taxon>
    </lineage>
</organism>
<dbReference type="GeneID" id="28901622"/>
<keyword evidence="1" id="KW-0812">Transmembrane</keyword>
<evidence type="ECO:0000256" key="1">
    <source>
        <dbReference type="SAM" id="Phobius"/>
    </source>
</evidence>
<sequence>MRIYVQFLNENTIMKLINIATEQFNGEVPFLLAVSFSHLTSLILHLSSYISHCVVMEHMASKTRNVFLLCTPLTLIALIALSGYAFHTIRRLSLPVSSYLALTTTVLPAIAAFGGCTAHVLARCSRENQRGSTIWSYASQLLIAIILLMYETVVATLSLSHIVPVSSLRCQLDDKWLALFQRKKTDAIRRIQDSHQCCGLHSVMDKAFPFPAKDVEPDACTRTFGWKKSCFQDWQHDEQVMASLLLLVSILMFIGTILAVFLWQLRPTWARYFFHPHHSDSRRYAAIEEQQDDVRHSQERTVDRYFDSPTHTS</sequence>
<dbReference type="OrthoDB" id="71600at2759"/>
<feature type="transmembrane region" description="Helical" evidence="1">
    <location>
        <begin position="134"/>
        <end position="159"/>
    </location>
</feature>
<accession>A0A165A5H4</accession>
<keyword evidence="3" id="KW-1185">Reference proteome</keyword>
<dbReference type="SUPFAM" id="SSF48652">
    <property type="entry name" value="Tetraspanin"/>
    <property type="match status" value="1"/>
</dbReference>